<protein>
    <recommendedName>
        <fullName evidence="6">Hydrophobin</fullName>
    </recommendedName>
</protein>
<organism evidence="4 5">
    <name type="scientific">Coprinopsis cinerea (strain Okayama-7 / 130 / ATCC MYA-4618 / FGSC 9003)</name>
    <name type="common">Inky cap fungus</name>
    <name type="synonym">Hormographiella aspergillata</name>
    <dbReference type="NCBI Taxonomy" id="240176"/>
    <lineage>
        <taxon>Eukaryota</taxon>
        <taxon>Fungi</taxon>
        <taxon>Dikarya</taxon>
        <taxon>Basidiomycota</taxon>
        <taxon>Agaricomycotina</taxon>
        <taxon>Agaricomycetes</taxon>
        <taxon>Agaricomycetidae</taxon>
        <taxon>Agaricales</taxon>
        <taxon>Agaricineae</taxon>
        <taxon>Psathyrellaceae</taxon>
        <taxon>Coprinopsis</taxon>
    </lineage>
</organism>
<reference evidence="4 5" key="1">
    <citation type="journal article" date="2010" name="Proc. Natl. Acad. Sci. U.S.A.">
        <title>Insights into evolution of multicellular fungi from the assembled chromosomes of the mushroom Coprinopsis cinerea (Coprinus cinereus).</title>
        <authorList>
            <person name="Stajich J.E."/>
            <person name="Wilke S.K."/>
            <person name="Ahren D."/>
            <person name="Au C.H."/>
            <person name="Birren B.W."/>
            <person name="Borodovsky M."/>
            <person name="Burns C."/>
            <person name="Canback B."/>
            <person name="Casselton L.A."/>
            <person name="Cheng C.K."/>
            <person name="Deng J."/>
            <person name="Dietrich F.S."/>
            <person name="Fargo D.C."/>
            <person name="Farman M.L."/>
            <person name="Gathman A.C."/>
            <person name="Goldberg J."/>
            <person name="Guigo R."/>
            <person name="Hoegger P.J."/>
            <person name="Hooker J.B."/>
            <person name="Huggins A."/>
            <person name="James T.Y."/>
            <person name="Kamada T."/>
            <person name="Kilaru S."/>
            <person name="Kodira C."/>
            <person name="Kues U."/>
            <person name="Kupfer D."/>
            <person name="Kwan H.S."/>
            <person name="Lomsadze A."/>
            <person name="Li W."/>
            <person name="Lilly W.W."/>
            <person name="Ma L.J."/>
            <person name="Mackey A.J."/>
            <person name="Manning G."/>
            <person name="Martin F."/>
            <person name="Muraguchi H."/>
            <person name="Natvig D.O."/>
            <person name="Palmerini H."/>
            <person name="Ramesh M.A."/>
            <person name="Rehmeyer C.J."/>
            <person name="Roe B.A."/>
            <person name="Shenoy N."/>
            <person name="Stanke M."/>
            <person name="Ter-Hovhannisyan V."/>
            <person name="Tunlid A."/>
            <person name="Velagapudi R."/>
            <person name="Vision T.J."/>
            <person name="Zeng Q."/>
            <person name="Zolan M.E."/>
            <person name="Pukkila P.J."/>
        </authorList>
    </citation>
    <scope>NUCLEOTIDE SEQUENCE [LARGE SCALE GENOMIC DNA]</scope>
    <source>
        <strain evidence="5">Okayama-7 / 130 / ATCC MYA-4618 / FGSC 9003</strain>
    </source>
</reference>
<evidence type="ECO:0000256" key="2">
    <source>
        <dbReference type="SAM" id="Phobius"/>
    </source>
</evidence>
<dbReference type="AlphaFoldDB" id="A8NAQ2"/>
<feature type="chain" id="PRO_5002724108" description="Hydrophobin" evidence="3">
    <location>
        <begin position="28"/>
        <end position="231"/>
    </location>
</feature>
<dbReference type="InParanoid" id="A8NAQ2"/>
<sequence length="231" mass="24653">MTSLTRRQTPPFHLIAFLPLLINIVYGAVISSPETHPTSRNPRSSPLEISAPQEKRQTYCYEHCCSRSLKLCCDQSFGGMVDIQCQRGASSNTSGGQSGADPILPPIASPSTPAFSYPTSYPTPTFPLANTGTPHLDFSTHTPYSTPRIDSESYTPYTPYSDPRDLSSQVSTSTPYTTSTSSPGDSTSSSSKSESGLSTSDKIAIGIGLPGALTACIGLWIFCKSRGRKAP</sequence>
<evidence type="ECO:0000256" key="1">
    <source>
        <dbReference type="SAM" id="MobiDB-lite"/>
    </source>
</evidence>
<feature type="region of interest" description="Disordered" evidence="1">
    <location>
        <begin position="88"/>
        <end position="197"/>
    </location>
</feature>
<comment type="caution">
    <text evidence="4">The sequence shown here is derived from an EMBL/GenBank/DDBJ whole genome shotgun (WGS) entry which is preliminary data.</text>
</comment>
<keyword evidence="2" id="KW-1133">Transmembrane helix</keyword>
<name>A8NAQ2_COPC7</name>
<dbReference type="HOGENOM" id="CLU_1199757_0_0_1"/>
<evidence type="ECO:0000313" key="4">
    <source>
        <dbReference type="EMBL" id="EAU89939.2"/>
    </source>
</evidence>
<evidence type="ECO:0000256" key="3">
    <source>
        <dbReference type="SAM" id="SignalP"/>
    </source>
</evidence>
<feature type="signal peptide" evidence="3">
    <location>
        <begin position="1"/>
        <end position="27"/>
    </location>
</feature>
<keyword evidence="2" id="KW-0812">Transmembrane</keyword>
<evidence type="ECO:0000313" key="5">
    <source>
        <dbReference type="Proteomes" id="UP000001861"/>
    </source>
</evidence>
<dbReference type="GeneID" id="6008381"/>
<keyword evidence="2" id="KW-0472">Membrane</keyword>
<dbReference type="KEGG" id="cci:CC1G_08421"/>
<dbReference type="EMBL" id="AACS02000007">
    <property type="protein sequence ID" value="EAU89939.2"/>
    <property type="molecule type" value="Genomic_DNA"/>
</dbReference>
<keyword evidence="3" id="KW-0732">Signal</keyword>
<feature type="transmembrane region" description="Helical" evidence="2">
    <location>
        <begin position="203"/>
        <end position="223"/>
    </location>
</feature>
<dbReference type="RefSeq" id="XP_001831904.2">
    <property type="nucleotide sequence ID" value="XM_001831852.2"/>
</dbReference>
<dbReference type="Proteomes" id="UP000001861">
    <property type="component" value="Unassembled WGS sequence"/>
</dbReference>
<evidence type="ECO:0008006" key="6">
    <source>
        <dbReference type="Google" id="ProtNLM"/>
    </source>
</evidence>
<dbReference type="VEuPathDB" id="FungiDB:CC1G_08421"/>
<gene>
    <name evidence="4" type="ORF">CC1G_08421</name>
</gene>
<proteinExistence type="predicted"/>
<feature type="compositionally biased region" description="Low complexity" evidence="1">
    <location>
        <begin position="167"/>
        <end position="197"/>
    </location>
</feature>
<feature type="compositionally biased region" description="Polar residues" evidence="1">
    <location>
        <begin position="128"/>
        <end position="145"/>
    </location>
</feature>
<feature type="compositionally biased region" description="Low complexity" evidence="1">
    <location>
        <begin position="109"/>
        <end position="127"/>
    </location>
</feature>
<accession>A8NAQ2</accession>
<keyword evidence="5" id="KW-1185">Reference proteome</keyword>